<dbReference type="GO" id="GO:0005737">
    <property type="term" value="C:cytoplasm"/>
    <property type="evidence" value="ECO:0007669"/>
    <property type="project" value="TreeGrafter"/>
</dbReference>
<dbReference type="Gene3D" id="3.90.70.10">
    <property type="entry name" value="Cysteine proteinases"/>
    <property type="match status" value="1"/>
</dbReference>
<keyword evidence="2 4" id="KW-0378">Hydrolase</keyword>
<evidence type="ECO:0000313" key="6">
    <source>
        <dbReference type="EMBL" id="ACV28192.1"/>
    </source>
</evidence>
<evidence type="ECO:0000256" key="1">
    <source>
        <dbReference type="ARBA" id="ARBA00022670"/>
    </source>
</evidence>
<sequence length="442" mass="51095">MINKDKFKDLDEKFYADRANVIAQSAVTRNGITEAAIDPDVIKDIRHSFSIELKQGEITDQKQSGRCWMFSALNTMRYRIIKDYNLETFELSQAYPLFFDKLEKSNYFLESIIKTVDEDLQGRLVKHILADPLGDGGQWDMFVNLVNKYGVVPKYAMPEVKSSSATREMDAYLTKMLRSFAKDLRNAHKEGKSLEDLEAMKDGFNEDIYRALSVVLGTPPKKIDFEARDKDDNYINETDLTPKEFFDKYVKMNLDDYISLINAPTGDKPFNETFTVDFLGNVVEGKEVKYLNLPIDELKKAAIKQLKDGFPVWMGCDVGQSFIREEGILDTKAFNIKEIFDLDFEMTKEERLDYSESLMTHAMVFTGVDLDEDGNPVRWKIENSWGDRAGNKGYLVMSDAWFDEYMYQIAVDKKYLTEDQRKAWDKDPIHLKPWDPMGSLAR</sequence>
<dbReference type="KEGG" id="apr:Apre_0140"/>
<dbReference type="PROSITE" id="PS00139">
    <property type="entry name" value="THIOL_PROTEASE_CYS"/>
    <property type="match status" value="1"/>
</dbReference>
<organism evidence="6 7">
    <name type="scientific">Anaerococcus prevotii (strain ATCC 9321 / DSM 20548 / JCM 6508 / NCTC 11806 / PC1)</name>
    <name type="common">Peptostreptococcus prevotii</name>
    <name type="synonym">Peptococcus prevotii</name>
    <dbReference type="NCBI Taxonomy" id="525919"/>
    <lineage>
        <taxon>Bacteria</taxon>
        <taxon>Bacillati</taxon>
        <taxon>Bacillota</taxon>
        <taxon>Tissierellia</taxon>
        <taxon>Tissierellales</taxon>
        <taxon>Peptoniphilaceae</taxon>
        <taxon>Anaerococcus</taxon>
    </lineage>
</organism>
<comment type="similarity">
    <text evidence="4">Belongs to the peptidase C1 family.</text>
</comment>
<dbReference type="eggNOG" id="COG3579">
    <property type="taxonomic scope" value="Bacteria"/>
</dbReference>
<evidence type="ECO:0000256" key="2">
    <source>
        <dbReference type="ARBA" id="ARBA00022801"/>
    </source>
</evidence>
<proteinExistence type="inferred from homology"/>
<dbReference type="PANTHER" id="PTHR10363:SF2">
    <property type="entry name" value="BLEOMYCIN HYDROLASE"/>
    <property type="match status" value="1"/>
</dbReference>
<protein>
    <recommendedName>
        <fullName evidence="4">Aminopeptidase</fullName>
    </recommendedName>
</protein>
<dbReference type="HOGENOM" id="CLU_038600_0_1_9"/>
<dbReference type="InterPro" id="IPR000169">
    <property type="entry name" value="Pept_cys_AS"/>
</dbReference>
<dbReference type="CDD" id="cd00585">
    <property type="entry name" value="Peptidase_C1B"/>
    <property type="match status" value="1"/>
</dbReference>
<dbReference type="AlphaFoldDB" id="C7RFD1"/>
<dbReference type="EMBL" id="CP001708">
    <property type="protein sequence ID" value="ACV28192.1"/>
    <property type="molecule type" value="Genomic_DNA"/>
</dbReference>
<evidence type="ECO:0000256" key="4">
    <source>
        <dbReference type="PIRNR" id="PIRNR005700"/>
    </source>
</evidence>
<feature type="active site" evidence="5">
    <location>
        <position position="361"/>
    </location>
</feature>
<name>C7RFD1_ANAPD</name>
<dbReference type="PANTHER" id="PTHR10363">
    <property type="entry name" value="BLEOMYCIN HYDROLASE"/>
    <property type="match status" value="1"/>
</dbReference>
<gene>
    <name evidence="6" type="ordered locus">Apre_0140</name>
</gene>
<dbReference type="GO" id="GO:0043418">
    <property type="term" value="P:homocysteine catabolic process"/>
    <property type="evidence" value="ECO:0007669"/>
    <property type="project" value="TreeGrafter"/>
</dbReference>
<accession>C7RFD1</accession>
<reference evidence="6 7" key="1">
    <citation type="journal article" date="2009" name="Stand. Genomic Sci.">
        <title>Complete genome sequence of Anaerococcus prevotii type strain (PC1).</title>
        <authorList>
            <person name="Labutti K."/>
            <person name="Pukall R."/>
            <person name="Steenblock K."/>
            <person name="Glavina Del Rio T."/>
            <person name="Tice H."/>
            <person name="Copeland A."/>
            <person name="Cheng J.F."/>
            <person name="Lucas S."/>
            <person name="Chen F."/>
            <person name="Nolan M."/>
            <person name="Bruce D."/>
            <person name="Goodwin L."/>
            <person name="Pitluck S."/>
            <person name="Ivanova N."/>
            <person name="Mavromatis K."/>
            <person name="Ovchinnikova G."/>
            <person name="Pati A."/>
            <person name="Chen A."/>
            <person name="Palaniappan K."/>
            <person name="Land M."/>
            <person name="Hauser L."/>
            <person name="Chang Y.J."/>
            <person name="Jeffries C.D."/>
            <person name="Chain P."/>
            <person name="Saunders E."/>
            <person name="Brettin T."/>
            <person name="Detter J.C."/>
            <person name="Han C."/>
            <person name="Goker M."/>
            <person name="Bristow J."/>
            <person name="Eisen J.A."/>
            <person name="Markowitz V."/>
            <person name="Hugenholtz P."/>
            <person name="Kyrpides N.C."/>
            <person name="Klenk H.P."/>
            <person name="Lapidus A."/>
        </authorList>
    </citation>
    <scope>NUCLEOTIDE SEQUENCE [LARGE SCALE GENOMIC DNA]</scope>
    <source>
        <strain evidence="7">ATCC 9321 / DSM 20548 / JCM 6508 / NCTC 11806 / PC1</strain>
    </source>
</reference>
<dbReference type="SUPFAM" id="SSF54001">
    <property type="entry name" value="Cysteine proteinases"/>
    <property type="match status" value="1"/>
</dbReference>
<dbReference type="GO" id="GO:0006508">
    <property type="term" value="P:proteolysis"/>
    <property type="evidence" value="ECO:0007669"/>
    <property type="project" value="UniProtKB-KW"/>
</dbReference>
<dbReference type="InterPro" id="IPR038765">
    <property type="entry name" value="Papain-like_cys_pep_sf"/>
</dbReference>
<evidence type="ECO:0000313" key="7">
    <source>
        <dbReference type="Proteomes" id="UP000002294"/>
    </source>
</evidence>
<dbReference type="InterPro" id="IPR004134">
    <property type="entry name" value="Peptidase_C1B"/>
</dbReference>
<dbReference type="Pfam" id="PF03051">
    <property type="entry name" value="Peptidase_C1_2"/>
    <property type="match status" value="1"/>
</dbReference>
<dbReference type="GO" id="GO:0070005">
    <property type="term" value="F:cysteine-type aminopeptidase activity"/>
    <property type="evidence" value="ECO:0007669"/>
    <property type="project" value="InterPro"/>
</dbReference>
<dbReference type="STRING" id="525919.Apre_0140"/>
<evidence type="ECO:0000256" key="5">
    <source>
        <dbReference type="PIRSR" id="PIRSR005700-1"/>
    </source>
</evidence>
<feature type="active site" evidence="5">
    <location>
        <position position="67"/>
    </location>
</feature>
<keyword evidence="4" id="KW-0031">Aminopeptidase</keyword>
<evidence type="ECO:0000256" key="3">
    <source>
        <dbReference type="ARBA" id="ARBA00022807"/>
    </source>
</evidence>
<keyword evidence="3 4" id="KW-0788">Thiol protease</keyword>
<keyword evidence="7" id="KW-1185">Reference proteome</keyword>
<dbReference type="PIRSF" id="PIRSF005700">
    <property type="entry name" value="PepC"/>
    <property type="match status" value="1"/>
</dbReference>
<dbReference type="OrthoDB" id="1111399at2"/>
<dbReference type="Proteomes" id="UP000002294">
    <property type="component" value="Chromosome"/>
</dbReference>
<dbReference type="RefSeq" id="WP_012803611.1">
    <property type="nucleotide sequence ID" value="NC_013171.1"/>
</dbReference>
<dbReference type="GO" id="GO:0009636">
    <property type="term" value="P:response to toxic substance"/>
    <property type="evidence" value="ECO:0007669"/>
    <property type="project" value="TreeGrafter"/>
</dbReference>
<keyword evidence="1 4" id="KW-0645">Protease</keyword>
<feature type="active site" evidence="5">
    <location>
        <position position="383"/>
    </location>
</feature>
<dbReference type="MEROPS" id="C01.086"/>